<dbReference type="Proteomes" id="UP001167160">
    <property type="component" value="Unassembled WGS sequence"/>
</dbReference>
<dbReference type="PANTHER" id="PTHR12598:SF0">
    <property type="entry name" value="COPPER HOMEOSTASIS PROTEIN CUTC HOMOLOG"/>
    <property type="match status" value="1"/>
</dbReference>
<accession>A0ABT0X3X1</accession>
<dbReference type="Pfam" id="PF03932">
    <property type="entry name" value="CutC"/>
    <property type="match status" value="1"/>
</dbReference>
<evidence type="ECO:0000313" key="4">
    <source>
        <dbReference type="Proteomes" id="UP001167160"/>
    </source>
</evidence>
<dbReference type="EMBL" id="JAMQGM010000017">
    <property type="protein sequence ID" value="MCM2577228.1"/>
    <property type="molecule type" value="Genomic_DNA"/>
</dbReference>
<proteinExistence type="inferred from homology"/>
<sequence>MAGPLLEVIALGPEDAVAACAGGADRLEVVAGMHADGLTPTRETFARIRAAVDVPLRVMLRAQDGFGVGDPYVVCASAVALRAEGADEFVLGFLDHHGHPDLVATEMVVGEIEGCAWTFHRAIDHSADRHETRRLIAELPGLDACLTAGSPHGVGDGLDVLRDEASRTAAGEPGYEPRIVAGGGLRREHVAELRAAGIDAFHIGSAARAGGWDEPVDAAAVRQWRELLDAPEEAR</sequence>
<dbReference type="Gene3D" id="3.20.20.380">
    <property type="entry name" value="Copper homeostasis (CutC) domain"/>
    <property type="match status" value="1"/>
</dbReference>
<organism evidence="3 4">
    <name type="scientific">Streptomyces meridianus</name>
    <dbReference type="NCBI Taxonomy" id="2938945"/>
    <lineage>
        <taxon>Bacteria</taxon>
        <taxon>Bacillati</taxon>
        <taxon>Actinomycetota</taxon>
        <taxon>Actinomycetes</taxon>
        <taxon>Kitasatosporales</taxon>
        <taxon>Streptomycetaceae</taxon>
        <taxon>Streptomyces</taxon>
    </lineage>
</organism>
<evidence type="ECO:0000256" key="2">
    <source>
        <dbReference type="ARBA" id="ARBA00019014"/>
    </source>
</evidence>
<evidence type="ECO:0000313" key="3">
    <source>
        <dbReference type="EMBL" id="MCM2577228.1"/>
    </source>
</evidence>
<comment type="similarity">
    <text evidence="1">Belongs to the CutC family.</text>
</comment>
<dbReference type="InterPro" id="IPR005627">
    <property type="entry name" value="CutC-like"/>
</dbReference>
<evidence type="ECO:0000256" key="1">
    <source>
        <dbReference type="ARBA" id="ARBA00007768"/>
    </source>
</evidence>
<protein>
    <recommendedName>
        <fullName evidence="2">Copper homeostasis protein cutC homolog</fullName>
    </recommendedName>
</protein>
<dbReference type="PANTHER" id="PTHR12598">
    <property type="entry name" value="COPPER HOMEOSTASIS PROTEIN CUTC"/>
    <property type="match status" value="1"/>
</dbReference>
<gene>
    <name evidence="3" type="ORF">M1E25_07670</name>
</gene>
<dbReference type="RefSeq" id="WP_251411708.1">
    <property type="nucleotide sequence ID" value="NZ_JAMQGM010000017.1"/>
</dbReference>
<dbReference type="SUPFAM" id="SSF110395">
    <property type="entry name" value="CutC-like"/>
    <property type="match status" value="1"/>
</dbReference>
<comment type="caution">
    <text evidence="3">The sequence shown here is derived from an EMBL/GenBank/DDBJ whole genome shotgun (WGS) entry which is preliminary data.</text>
</comment>
<dbReference type="InterPro" id="IPR036822">
    <property type="entry name" value="CutC-like_dom_sf"/>
</dbReference>
<reference evidence="3" key="1">
    <citation type="journal article" date="2023" name="Int. J. Syst. Evol. Microbiol.">
        <title>Streptomyces meridianus sp. nov. isolated from brackish water of the Tagus estuary in Alcochete, Portugal.</title>
        <authorList>
            <person name="Santos J.D.N."/>
            <person name="Klimek D."/>
            <person name="Calusinska M."/>
            <person name="Lobo Da Cunha A."/>
            <person name="Catita J."/>
            <person name="Goncalves H."/>
            <person name="Gonzalez I."/>
            <person name="Reyes F."/>
            <person name="Lage O.M."/>
        </authorList>
    </citation>
    <scope>NUCLEOTIDE SEQUENCE</scope>
    <source>
        <strain evidence="3">MTZ3.1</strain>
    </source>
</reference>
<name>A0ABT0X3X1_9ACTN</name>
<keyword evidence="4" id="KW-1185">Reference proteome</keyword>